<dbReference type="AlphaFoldDB" id="A0A067N3K0"/>
<dbReference type="HOGENOM" id="CLU_3033404_0_0_1"/>
<reference evidence="2" key="1">
    <citation type="journal article" date="2014" name="Proc. Natl. Acad. Sci. U.S.A.">
        <title>Extensive sampling of basidiomycete genomes demonstrates inadequacy of the white-rot/brown-rot paradigm for wood decay fungi.</title>
        <authorList>
            <person name="Riley R."/>
            <person name="Salamov A.A."/>
            <person name="Brown D.W."/>
            <person name="Nagy L.G."/>
            <person name="Floudas D."/>
            <person name="Held B.W."/>
            <person name="Levasseur A."/>
            <person name="Lombard V."/>
            <person name="Morin E."/>
            <person name="Otillar R."/>
            <person name="Lindquist E.A."/>
            <person name="Sun H."/>
            <person name="LaButti K.M."/>
            <person name="Schmutz J."/>
            <person name="Jabbour D."/>
            <person name="Luo H."/>
            <person name="Baker S.E."/>
            <person name="Pisabarro A.G."/>
            <person name="Walton J.D."/>
            <person name="Blanchette R.A."/>
            <person name="Henrissat B."/>
            <person name="Martin F."/>
            <person name="Cullen D."/>
            <person name="Hibbett D.S."/>
            <person name="Grigoriev I.V."/>
        </authorList>
    </citation>
    <scope>NUCLEOTIDE SEQUENCE [LARGE SCALE GENOMIC DNA]</scope>
    <source>
        <strain evidence="2">PC15</strain>
    </source>
</reference>
<dbReference type="InParanoid" id="A0A067N3K0"/>
<protein>
    <submittedName>
        <fullName evidence="1">Uncharacterized protein</fullName>
    </submittedName>
</protein>
<dbReference type="Proteomes" id="UP000027073">
    <property type="component" value="Unassembled WGS sequence"/>
</dbReference>
<name>A0A067N3K0_PLEO1</name>
<evidence type="ECO:0000313" key="2">
    <source>
        <dbReference type="Proteomes" id="UP000027073"/>
    </source>
</evidence>
<proteinExistence type="predicted"/>
<gene>
    <name evidence="1" type="ORF">PLEOSDRAFT_1072928</name>
</gene>
<sequence length="55" mass="6136">MADPNHLPVINAVFDAVNQAAQTSRPPENSRTFTVLAPGFTAKFERDADKWEIYS</sequence>
<organism evidence="1 2">
    <name type="scientific">Pleurotus ostreatus (strain PC15)</name>
    <name type="common">Oyster mushroom</name>
    <dbReference type="NCBI Taxonomy" id="1137138"/>
    <lineage>
        <taxon>Eukaryota</taxon>
        <taxon>Fungi</taxon>
        <taxon>Dikarya</taxon>
        <taxon>Basidiomycota</taxon>
        <taxon>Agaricomycotina</taxon>
        <taxon>Agaricomycetes</taxon>
        <taxon>Agaricomycetidae</taxon>
        <taxon>Agaricales</taxon>
        <taxon>Pleurotineae</taxon>
        <taxon>Pleurotaceae</taxon>
        <taxon>Pleurotus</taxon>
    </lineage>
</organism>
<dbReference type="VEuPathDB" id="FungiDB:PLEOSDRAFT_1072928"/>
<evidence type="ECO:0000313" key="1">
    <source>
        <dbReference type="EMBL" id="KDQ22603.1"/>
    </source>
</evidence>
<dbReference type="EMBL" id="KL198014">
    <property type="protein sequence ID" value="KDQ22603.1"/>
    <property type="molecule type" value="Genomic_DNA"/>
</dbReference>
<accession>A0A067N3K0</accession>